<dbReference type="Pfam" id="PF22552">
    <property type="entry name" value="TY-Chap3"/>
    <property type="match status" value="1"/>
</dbReference>
<evidence type="ECO:0008006" key="5">
    <source>
        <dbReference type="Google" id="ProtNLM"/>
    </source>
</evidence>
<reference evidence="4" key="1">
    <citation type="journal article" date="2019" name="Int. J. Syst. Evol. Microbiol.">
        <title>The Global Catalogue of Microorganisms (GCM) 10K type strain sequencing project: providing services to taxonomists for standard genome sequencing and annotation.</title>
        <authorList>
            <consortium name="The Broad Institute Genomics Platform"/>
            <consortium name="The Broad Institute Genome Sequencing Center for Infectious Disease"/>
            <person name="Wu L."/>
            <person name="Ma J."/>
        </authorList>
    </citation>
    <scope>NUCLEOTIDE SEQUENCE [LARGE SCALE GENOMIC DNA]</scope>
    <source>
        <strain evidence="4">CGMCC 1.15277</strain>
    </source>
</reference>
<dbReference type="Proteomes" id="UP001596266">
    <property type="component" value="Unassembled WGS sequence"/>
</dbReference>
<name>A0ABW1WYK7_9ACTN</name>
<evidence type="ECO:0000259" key="1">
    <source>
        <dbReference type="Pfam" id="PF22551"/>
    </source>
</evidence>
<evidence type="ECO:0000259" key="2">
    <source>
        <dbReference type="Pfam" id="PF22552"/>
    </source>
</evidence>
<evidence type="ECO:0000313" key="3">
    <source>
        <dbReference type="EMBL" id="MFC6395946.1"/>
    </source>
</evidence>
<dbReference type="Pfam" id="PF22551">
    <property type="entry name" value="TY-Chap1"/>
    <property type="match status" value="1"/>
</dbReference>
<dbReference type="InterPro" id="IPR054343">
    <property type="entry name" value="TY-Chap_M"/>
</dbReference>
<dbReference type="SUPFAM" id="SSF69635">
    <property type="entry name" value="Type III secretory system chaperone-like"/>
    <property type="match status" value="1"/>
</dbReference>
<comment type="caution">
    <text evidence="3">The sequence shown here is derived from an EMBL/GenBank/DDBJ whole genome shotgun (WGS) entry which is preliminary data.</text>
</comment>
<dbReference type="EMBL" id="JBHSUA010000008">
    <property type="protein sequence ID" value="MFC6395946.1"/>
    <property type="molecule type" value="Genomic_DNA"/>
</dbReference>
<feature type="domain" description="TY-Chap central" evidence="1">
    <location>
        <begin position="182"/>
        <end position="312"/>
    </location>
</feature>
<proteinExistence type="predicted"/>
<protein>
    <recommendedName>
        <fullName evidence="5">YbjN domain-containing protein</fullName>
    </recommendedName>
</protein>
<dbReference type="InterPro" id="IPR054344">
    <property type="entry name" value="TY-Chap_N"/>
</dbReference>
<gene>
    <name evidence="3" type="ORF">ACFP57_02905</name>
</gene>
<keyword evidence="4" id="KW-1185">Reference proteome</keyword>
<feature type="domain" description="TY-Chap N-terminal" evidence="2">
    <location>
        <begin position="15"/>
        <end position="143"/>
    </location>
</feature>
<dbReference type="Gene3D" id="3.30.1460.10">
    <property type="match status" value="1"/>
</dbReference>
<sequence length="316" mass="34446">MGANPDFDFDQSTAQAWEVFRGRLADVVSMIEDGAALTIGTDPVDLDDAPWIRFTCQSRARRTDEPVVLAETPSNATLAEDEQLNGEALDDMGCLGWNAPSGEGEHAGPNFWLERPQEQSDQIAQVAVQTLTEVFGVVHPVFLAPDQLADVLNPTPVVAEAPETAPVVEGVASPVTMPRDREHLDQLVEAELTAMFGHPPIRDSEGDVAIRVGSSVVFVRTGADGGEVVVFSPLVHDVEGRSRAVEVLNDLNVESRYGRFSLHRDRVFVSISLFARPFVPAHLHEGVRVMSQLADAIDDDLAVKLRGRVSYDDKEM</sequence>
<dbReference type="RefSeq" id="WP_343886066.1">
    <property type="nucleotide sequence ID" value="NZ_BAAAKI010000012.1"/>
</dbReference>
<accession>A0ABW1WYK7</accession>
<organism evidence="3 4">
    <name type="scientific">Luteococcus sanguinis</name>
    <dbReference type="NCBI Taxonomy" id="174038"/>
    <lineage>
        <taxon>Bacteria</taxon>
        <taxon>Bacillati</taxon>
        <taxon>Actinomycetota</taxon>
        <taxon>Actinomycetes</taxon>
        <taxon>Propionibacteriales</taxon>
        <taxon>Propionibacteriaceae</taxon>
        <taxon>Luteococcus</taxon>
    </lineage>
</organism>
<evidence type="ECO:0000313" key="4">
    <source>
        <dbReference type="Proteomes" id="UP001596266"/>
    </source>
</evidence>